<feature type="compositionally biased region" description="Pro residues" evidence="1">
    <location>
        <begin position="53"/>
        <end position="64"/>
    </location>
</feature>
<dbReference type="OMA" id="ECEREAH"/>
<evidence type="ECO:0000313" key="3">
    <source>
        <dbReference type="Proteomes" id="UP000184267"/>
    </source>
</evidence>
<reference evidence="2 3" key="1">
    <citation type="submission" date="2016-10" db="EMBL/GenBank/DDBJ databases">
        <title>Genome sequence of the basidiomycete white-rot fungus Trametes pubescens.</title>
        <authorList>
            <person name="Makela M.R."/>
            <person name="Granchi Z."/>
            <person name="Peng M."/>
            <person name="De Vries R.P."/>
            <person name="Grigoriev I."/>
            <person name="Riley R."/>
            <person name="Hilden K."/>
        </authorList>
    </citation>
    <scope>NUCLEOTIDE SEQUENCE [LARGE SCALE GENOMIC DNA]</scope>
    <source>
        <strain evidence="2 3">FBCC735</strain>
    </source>
</reference>
<feature type="compositionally biased region" description="Acidic residues" evidence="1">
    <location>
        <begin position="137"/>
        <end position="150"/>
    </location>
</feature>
<dbReference type="STRING" id="154538.A0A1M2VFF0"/>
<dbReference type="Proteomes" id="UP000184267">
    <property type="component" value="Unassembled WGS sequence"/>
</dbReference>
<feature type="region of interest" description="Disordered" evidence="1">
    <location>
        <begin position="31"/>
        <end position="151"/>
    </location>
</feature>
<organism evidence="2 3">
    <name type="scientific">Trametes pubescens</name>
    <name type="common">White-rot fungus</name>
    <dbReference type="NCBI Taxonomy" id="154538"/>
    <lineage>
        <taxon>Eukaryota</taxon>
        <taxon>Fungi</taxon>
        <taxon>Dikarya</taxon>
        <taxon>Basidiomycota</taxon>
        <taxon>Agaricomycotina</taxon>
        <taxon>Agaricomycetes</taxon>
        <taxon>Polyporales</taxon>
        <taxon>Polyporaceae</taxon>
        <taxon>Trametes</taxon>
    </lineage>
</organism>
<sequence>MQRPPHPSDKNHLCNCAKHCGGELKPVTAEDYRKHAPHRVGPGTFLSSIPARAAPPPSTAPPSGPGAAAPRIPPSQPAKRPRLAAAPLPGRLPALPAPSSPRIAVQSPPHGREATASPPLRPPSLSASPPLPPDNAPDPDADEELPEEGDVPPVARLRELQIAEEFITAIRNATLNESHLSAETIDRLRAPSHKPRTVNRLERAALRMFLARGDASEENYADNREAIVELDHANKDIPTYEQLKTLVADLTGIHALREDMCPNTCIAYTGPFADLVKCPMCSEPRYDVVQTARTRKNVARRTFHTFPLGPQVQAMYSSPENAEHMGYRAAITRELLGQDPDDFQILEDVYHGTDYLDAVKKKDIGEDDTVVMLSLDGAQLYESKRSDCWFYIWVLYDLSPDRRYKKRYVLPGGVIGGPNKPKNVDSFLFPGLHHVSALQREPNGLRIWNAFRKCEICSRIYVLLATADGPGMTYLNGLVGHQGCHGCRLYCGMPSRYKPSASTYYPAMLLPENYDIPGSSHPDYVPSPDPKPPEDDRSRERYNEGLRRILAAPTQAAYQRARLETGIGKPSIFSGLSRSLGAPKMFPGDLMHLLSLNIPDLMLGLLRATLPCDPRDSKARWPWAVYADKEVWKAHGKFVGDITRYLPSSFERPPRNPAEKISSGYKAWEWLTYTYGILPALLRLILASPYYRNFCKLVVAVRIILQRKLRVSQLTVAHRLFLEHAHDFEMLYVQRLPERLHFVRPSIHATTHEVPEAYRVGPGVNSTQWAMENYIGNITREIKQHSTPYANVSERALRRCQIIALQAMFPDLSKEITGLPQGAVDLGNGFVLLRARDRSAWTVTSPLERGAVYKFLASVDNPVPDTWIPEVFRWARLELPQGQIARTAWKECNWEAHGRQPRRGRMLTGDRFAEIQYFFRYTINNIDRALAMVAPFLGPDEDILAESEGALLACTYCGAVARHVIPVQEIMSVVAMVPLPLTPQEAAHDDAQDLRENRYFVIEKLGLDVAYMGGTRERQEFDPDDDADF</sequence>
<protein>
    <submittedName>
        <fullName evidence="2">Uncharacterized protein</fullName>
    </submittedName>
</protein>
<comment type="caution">
    <text evidence="2">The sequence shown here is derived from an EMBL/GenBank/DDBJ whole genome shotgun (WGS) entry which is preliminary data.</text>
</comment>
<dbReference type="EMBL" id="MNAD01001323">
    <property type="protein sequence ID" value="OJT06314.1"/>
    <property type="molecule type" value="Genomic_DNA"/>
</dbReference>
<keyword evidence="3" id="KW-1185">Reference proteome</keyword>
<accession>A0A1M2VFF0</accession>
<name>A0A1M2VFF0_TRAPU</name>
<proteinExistence type="predicted"/>
<dbReference type="AlphaFoldDB" id="A0A1M2VFF0"/>
<dbReference type="OrthoDB" id="2669721at2759"/>
<feature type="region of interest" description="Disordered" evidence="1">
    <location>
        <begin position="519"/>
        <end position="539"/>
    </location>
</feature>
<evidence type="ECO:0000313" key="2">
    <source>
        <dbReference type="EMBL" id="OJT06314.1"/>
    </source>
</evidence>
<evidence type="ECO:0000256" key="1">
    <source>
        <dbReference type="SAM" id="MobiDB-lite"/>
    </source>
</evidence>
<feature type="compositionally biased region" description="Low complexity" evidence="1">
    <location>
        <begin position="83"/>
        <end position="94"/>
    </location>
</feature>
<gene>
    <name evidence="2" type="ORF">TRAPUB_2832</name>
</gene>